<dbReference type="RefSeq" id="WP_012941635.1">
    <property type="nucleotide sequence ID" value="NC_013743.1"/>
</dbReference>
<dbReference type="Gene3D" id="2.60.40.10">
    <property type="entry name" value="Immunoglobulins"/>
    <property type="match status" value="1"/>
</dbReference>
<sequence>MERREILRGTGTLVAAVTGVGGASTAAGRHTRPTVQIIRTNEPVQGGQWLNVTARITNHGRLRLQGYARCIVGHDPTEVDNQYVSLASGRSTTVTLGYRTYPVQTTDVFPVRIECENGFDSRTVTVDPAP</sequence>
<name>D2RV19_HALTV</name>
<dbReference type="KEGG" id="htu:Htur_0412"/>
<evidence type="ECO:0000313" key="1">
    <source>
        <dbReference type="EMBL" id="ADB59312.1"/>
    </source>
</evidence>
<reference evidence="1 2" key="1">
    <citation type="journal article" date="2010" name="Stand. Genomic Sci.">
        <title>Complete genome sequence of Haloterrigena turkmenica type strain (4k).</title>
        <authorList>
            <person name="Saunders E."/>
            <person name="Tindall B.J."/>
            <person name="Fahnrich R."/>
            <person name="Lapidus A."/>
            <person name="Copeland A."/>
            <person name="Del Rio T.G."/>
            <person name="Lucas S."/>
            <person name="Chen F."/>
            <person name="Tice H."/>
            <person name="Cheng J.F."/>
            <person name="Han C."/>
            <person name="Detter J.C."/>
            <person name="Bruce D."/>
            <person name="Goodwin L."/>
            <person name="Chain P."/>
            <person name="Pitluck S."/>
            <person name="Pati A."/>
            <person name="Ivanova N."/>
            <person name="Mavromatis K."/>
            <person name="Chen A."/>
            <person name="Palaniappan K."/>
            <person name="Land M."/>
            <person name="Hauser L."/>
            <person name="Chang Y.J."/>
            <person name="Jeffries C.D."/>
            <person name="Brettin T."/>
            <person name="Rohde M."/>
            <person name="Goker M."/>
            <person name="Bristow J."/>
            <person name="Eisen J.A."/>
            <person name="Markowitz V."/>
            <person name="Hugenholtz P."/>
            <person name="Klenk H.P."/>
            <person name="Kyrpides N.C."/>
        </authorList>
    </citation>
    <scope>NUCLEOTIDE SEQUENCE [LARGE SCALE GENOMIC DNA]</scope>
    <source>
        <strain evidence="2">ATCC 51198 / DSM 5511 / JCM 9101 / NCIMB 13204 / VKM B-1734 / 4k</strain>
    </source>
</reference>
<organism evidence="1 2">
    <name type="scientific">Haloterrigena turkmenica (strain ATCC 51198 / DSM 5511 / JCM 9101 / NCIMB 13204 / VKM B-1734 / 4k)</name>
    <name type="common">Halococcus turkmenicus</name>
    <dbReference type="NCBI Taxonomy" id="543526"/>
    <lineage>
        <taxon>Archaea</taxon>
        <taxon>Methanobacteriati</taxon>
        <taxon>Methanobacteriota</taxon>
        <taxon>Stenosarchaea group</taxon>
        <taxon>Halobacteria</taxon>
        <taxon>Halobacteriales</taxon>
        <taxon>Natrialbaceae</taxon>
        <taxon>Haloterrigena</taxon>
    </lineage>
</organism>
<dbReference type="Proteomes" id="UP000001903">
    <property type="component" value="Chromosome"/>
</dbReference>
<protein>
    <recommendedName>
        <fullName evidence="3">CARDB domain-containing protein</fullName>
    </recommendedName>
</protein>
<evidence type="ECO:0008006" key="3">
    <source>
        <dbReference type="Google" id="ProtNLM"/>
    </source>
</evidence>
<dbReference type="HOGENOM" id="CLU_1933215_0_0_2"/>
<dbReference type="eggNOG" id="arCOG13346">
    <property type="taxonomic scope" value="Archaea"/>
</dbReference>
<gene>
    <name evidence="1" type="ordered locus">Htur_0412</name>
</gene>
<dbReference type="EMBL" id="CP001860">
    <property type="protein sequence ID" value="ADB59312.1"/>
    <property type="molecule type" value="Genomic_DNA"/>
</dbReference>
<keyword evidence="2" id="KW-1185">Reference proteome</keyword>
<dbReference type="InterPro" id="IPR013783">
    <property type="entry name" value="Ig-like_fold"/>
</dbReference>
<proteinExistence type="predicted"/>
<dbReference type="OrthoDB" id="205968at2157"/>
<dbReference type="GeneID" id="8740980"/>
<evidence type="ECO:0000313" key="2">
    <source>
        <dbReference type="Proteomes" id="UP000001903"/>
    </source>
</evidence>
<accession>D2RV19</accession>
<dbReference type="AlphaFoldDB" id="D2RV19"/>